<keyword evidence="5" id="KW-0460">Magnesium</keyword>
<dbReference type="Gene3D" id="3.90.79.10">
    <property type="entry name" value="Nucleoside Triphosphate Pyrophosphohydrolase"/>
    <property type="match status" value="1"/>
</dbReference>
<dbReference type="STRING" id="1280952.HJA_17053"/>
<comment type="caution">
    <text evidence="8">The sequence shown here is derived from an EMBL/GenBank/DDBJ whole genome shotgun (WGS) entry which is preliminary data.</text>
</comment>
<keyword evidence="6" id="KW-0464">Manganese</keyword>
<gene>
    <name evidence="8" type="ORF">HJA_17053</name>
</gene>
<sequence length="206" mass="22561">MSWSGLEDFIARVESRLDPPVGNGRLGETGDMDFLSPEEVAIIRPAAVLVGVIPRVSGPTALLTVRPTTMADHAGQVAFPGGKIDPIDLDEVAAALRESEEEVGVVPDDVQILGKGAPYVTGTRYRITPVVGLLPADFEPVPDPTEVADVFETPLDFLMDARNHRMGEAIYRGKPRRYYEMPHNGYRIWGVTAGIIQRLYETLYEA</sequence>
<dbReference type="eggNOG" id="COG0494">
    <property type="taxonomic scope" value="Bacteria"/>
</dbReference>
<dbReference type="Proteomes" id="UP000024816">
    <property type="component" value="Unassembled WGS sequence"/>
</dbReference>
<keyword evidence="9" id="KW-1185">Reference proteome</keyword>
<evidence type="ECO:0000256" key="3">
    <source>
        <dbReference type="ARBA" id="ARBA00022723"/>
    </source>
</evidence>
<dbReference type="EMBL" id="ARYJ01000019">
    <property type="protein sequence ID" value="KCZ83321.1"/>
    <property type="molecule type" value="Genomic_DNA"/>
</dbReference>
<dbReference type="NCBIfam" id="NF007980">
    <property type="entry name" value="PRK10707.1"/>
    <property type="match status" value="1"/>
</dbReference>
<dbReference type="PANTHER" id="PTHR12992">
    <property type="entry name" value="NUDIX HYDROLASE"/>
    <property type="match status" value="1"/>
</dbReference>
<evidence type="ECO:0000256" key="1">
    <source>
        <dbReference type="ARBA" id="ARBA00001936"/>
    </source>
</evidence>
<keyword evidence="4 8" id="KW-0378">Hydrolase</keyword>
<evidence type="ECO:0000256" key="4">
    <source>
        <dbReference type="ARBA" id="ARBA00022801"/>
    </source>
</evidence>
<name>A0A059F5Y5_9PROT</name>
<proteinExistence type="predicted"/>
<dbReference type="PANTHER" id="PTHR12992:SF11">
    <property type="entry name" value="MITOCHONDRIAL COENZYME A DIPHOSPHATASE NUDT8"/>
    <property type="match status" value="1"/>
</dbReference>
<comment type="cofactor">
    <cofactor evidence="2">
        <name>Mg(2+)</name>
        <dbReference type="ChEBI" id="CHEBI:18420"/>
    </cofactor>
</comment>
<keyword evidence="3" id="KW-0479">Metal-binding</keyword>
<dbReference type="GO" id="GO:0010945">
    <property type="term" value="F:coenzyme A diphosphatase activity"/>
    <property type="evidence" value="ECO:0007669"/>
    <property type="project" value="InterPro"/>
</dbReference>
<protein>
    <submittedName>
        <fullName evidence="8">NUDIX family hydrolase</fullName>
    </submittedName>
</protein>
<evidence type="ECO:0000256" key="2">
    <source>
        <dbReference type="ARBA" id="ARBA00001946"/>
    </source>
</evidence>
<dbReference type="InterPro" id="IPR015797">
    <property type="entry name" value="NUDIX_hydrolase-like_dom_sf"/>
</dbReference>
<evidence type="ECO:0000256" key="5">
    <source>
        <dbReference type="ARBA" id="ARBA00022842"/>
    </source>
</evidence>
<evidence type="ECO:0000256" key="6">
    <source>
        <dbReference type="ARBA" id="ARBA00023211"/>
    </source>
</evidence>
<dbReference type="CDD" id="cd03426">
    <property type="entry name" value="NUDIX_CoAse_Nudt7"/>
    <property type="match status" value="1"/>
</dbReference>
<dbReference type="SUPFAM" id="SSF55811">
    <property type="entry name" value="Nudix"/>
    <property type="match status" value="1"/>
</dbReference>
<dbReference type="PROSITE" id="PS51462">
    <property type="entry name" value="NUDIX"/>
    <property type="match status" value="1"/>
</dbReference>
<dbReference type="InterPro" id="IPR045121">
    <property type="entry name" value="CoAse"/>
</dbReference>
<dbReference type="PATRIC" id="fig|1280952.3.peg.3410"/>
<dbReference type="Pfam" id="PF00293">
    <property type="entry name" value="NUDIX"/>
    <property type="match status" value="1"/>
</dbReference>
<dbReference type="OrthoDB" id="9802805at2"/>
<dbReference type="AlphaFoldDB" id="A0A059F5Y5"/>
<dbReference type="RefSeq" id="WP_051597836.1">
    <property type="nucleotide sequence ID" value="NZ_ARYJ01000019.1"/>
</dbReference>
<comment type="cofactor">
    <cofactor evidence="1">
        <name>Mn(2+)</name>
        <dbReference type="ChEBI" id="CHEBI:29035"/>
    </cofactor>
</comment>
<evidence type="ECO:0000313" key="8">
    <source>
        <dbReference type="EMBL" id="KCZ83321.1"/>
    </source>
</evidence>
<dbReference type="InterPro" id="IPR000086">
    <property type="entry name" value="NUDIX_hydrolase_dom"/>
</dbReference>
<reference evidence="8 9" key="1">
    <citation type="journal article" date="2014" name="Antonie Van Leeuwenhoek">
        <title>Hyphomonas beringensis sp. nov. and Hyphomonas chukchiensis sp. nov., isolated from surface seawater of the Bering Sea and Chukchi Sea.</title>
        <authorList>
            <person name="Li C."/>
            <person name="Lai Q."/>
            <person name="Li G."/>
            <person name="Dong C."/>
            <person name="Wang J."/>
            <person name="Liao Y."/>
            <person name="Shao Z."/>
        </authorList>
    </citation>
    <scope>NUCLEOTIDE SEQUENCE [LARGE SCALE GENOMIC DNA]</scope>
    <source>
        <strain evidence="8 9">VP2</strain>
    </source>
</reference>
<feature type="domain" description="Nudix hydrolase" evidence="7">
    <location>
        <begin position="43"/>
        <end position="176"/>
    </location>
</feature>
<evidence type="ECO:0000313" key="9">
    <source>
        <dbReference type="Proteomes" id="UP000024816"/>
    </source>
</evidence>
<evidence type="ECO:0000259" key="7">
    <source>
        <dbReference type="PROSITE" id="PS51462"/>
    </source>
</evidence>
<dbReference type="GO" id="GO:0046872">
    <property type="term" value="F:metal ion binding"/>
    <property type="evidence" value="ECO:0007669"/>
    <property type="project" value="UniProtKB-KW"/>
</dbReference>
<accession>A0A059F5Y5</accession>
<organism evidence="8 9">
    <name type="scientific">Hyphomonas jannaschiana VP2</name>
    <dbReference type="NCBI Taxonomy" id="1280952"/>
    <lineage>
        <taxon>Bacteria</taxon>
        <taxon>Pseudomonadati</taxon>
        <taxon>Pseudomonadota</taxon>
        <taxon>Alphaproteobacteria</taxon>
        <taxon>Hyphomonadales</taxon>
        <taxon>Hyphomonadaceae</taxon>
        <taxon>Hyphomonas</taxon>
    </lineage>
</organism>